<proteinExistence type="predicted"/>
<dbReference type="Proteomes" id="UP001497700">
    <property type="component" value="Unassembled WGS sequence"/>
</dbReference>
<name>A0ACB9Z8M6_9PEZI</name>
<protein>
    <submittedName>
        <fullName evidence="1">Uncharacterized protein</fullName>
    </submittedName>
</protein>
<organism evidence="1 2">
    <name type="scientific">Hypoxylon rubiginosum</name>
    <dbReference type="NCBI Taxonomy" id="110542"/>
    <lineage>
        <taxon>Eukaryota</taxon>
        <taxon>Fungi</taxon>
        <taxon>Dikarya</taxon>
        <taxon>Ascomycota</taxon>
        <taxon>Pezizomycotina</taxon>
        <taxon>Sordariomycetes</taxon>
        <taxon>Xylariomycetidae</taxon>
        <taxon>Xylariales</taxon>
        <taxon>Hypoxylaceae</taxon>
        <taxon>Hypoxylon</taxon>
    </lineage>
</organism>
<accession>A0ACB9Z8M6</accession>
<sequence length="355" mass="39243">MNRICQSSYGNLEAVINFAGHEGNPERALVHFFRDRRTGKWDTANIISLDPLSGGSIIQNCTKWRKGQEHGNFEVVVLEKDGLMMHYTRDNTIPVNNGIDAWRVPTIVNLDEHPQYGKVVACGAAPLLQSNLPANNSCHGITLETVLITDTGDAMHYRCAQQNDPKDMSPQWKLANRITDGATGPACLFQSSRDHLNALVPRCDGITEFTFERGVWSRTRHIMAARGPACTFAPNPSHPTIHIILRKSDQFCVATKITYDDGNKALWSTLSQVPSPLRSTLLSPHHNDCPGHPMAIVSQSLETLGHSPNAEAIVFHPCGTGWQDLWMILHWSHLTASQDWVVSGVVMGEVNGCPM</sequence>
<keyword evidence="2" id="KW-1185">Reference proteome</keyword>
<dbReference type="EMBL" id="MU393445">
    <property type="protein sequence ID" value="KAI4867662.1"/>
    <property type="molecule type" value="Genomic_DNA"/>
</dbReference>
<evidence type="ECO:0000313" key="1">
    <source>
        <dbReference type="EMBL" id="KAI4867662.1"/>
    </source>
</evidence>
<gene>
    <name evidence="1" type="ORF">F4820DRAFT_192317</name>
</gene>
<comment type="caution">
    <text evidence="1">The sequence shown here is derived from an EMBL/GenBank/DDBJ whole genome shotgun (WGS) entry which is preliminary data.</text>
</comment>
<reference evidence="1 2" key="1">
    <citation type="journal article" date="2022" name="New Phytol.">
        <title>Ecological generalism drives hyperdiversity of secondary metabolite gene clusters in xylarialean endophytes.</title>
        <authorList>
            <person name="Franco M.E.E."/>
            <person name="Wisecaver J.H."/>
            <person name="Arnold A.E."/>
            <person name="Ju Y.M."/>
            <person name="Slot J.C."/>
            <person name="Ahrendt S."/>
            <person name="Moore L.P."/>
            <person name="Eastman K.E."/>
            <person name="Scott K."/>
            <person name="Konkel Z."/>
            <person name="Mondo S.J."/>
            <person name="Kuo A."/>
            <person name="Hayes R.D."/>
            <person name="Haridas S."/>
            <person name="Andreopoulos B."/>
            <person name="Riley R."/>
            <person name="LaButti K."/>
            <person name="Pangilinan J."/>
            <person name="Lipzen A."/>
            <person name="Amirebrahimi M."/>
            <person name="Yan J."/>
            <person name="Adam C."/>
            <person name="Keymanesh K."/>
            <person name="Ng V."/>
            <person name="Louie K."/>
            <person name="Northen T."/>
            <person name="Drula E."/>
            <person name="Henrissat B."/>
            <person name="Hsieh H.M."/>
            <person name="Youens-Clark K."/>
            <person name="Lutzoni F."/>
            <person name="Miadlikowska J."/>
            <person name="Eastwood D.C."/>
            <person name="Hamelin R.C."/>
            <person name="Grigoriev I.V."/>
            <person name="U'Ren J.M."/>
        </authorList>
    </citation>
    <scope>NUCLEOTIDE SEQUENCE [LARGE SCALE GENOMIC DNA]</scope>
    <source>
        <strain evidence="1 2">CBS 119005</strain>
    </source>
</reference>
<evidence type="ECO:0000313" key="2">
    <source>
        <dbReference type="Proteomes" id="UP001497700"/>
    </source>
</evidence>